<evidence type="ECO:0000313" key="2">
    <source>
        <dbReference type="Proteomes" id="UP000236319"/>
    </source>
</evidence>
<dbReference type="VEuPathDB" id="PiroplasmaDB:BOVATA_037410"/>
<gene>
    <name evidence="1" type="ORF">BOVATA_037410</name>
</gene>
<dbReference type="PANTHER" id="PTHR23409:SF18">
    <property type="entry name" value="RIBONUCLEOSIDE-DIPHOSPHATE REDUCTASE SUBUNIT M2"/>
    <property type="match status" value="1"/>
</dbReference>
<dbReference type="InterPro" id="IPR012348">
    <property type="entry name" value="RNR-like"/>
</dbReference>
<evidence type="ECO:0000313" key="1">
    <source>
        <dbReference type="EMBL" id="GBE62248.1"/>
    </source>
</evidence>
<dbReference type="AlphaFoldDB" id="A0A2H6KGX4"/>
<dbReference type="GO" id="GO:0009263">
    <property type="term" value="P:deoxyribonucleotide biosynthetic process"/>
    <property type="evidence" value="ECO:0007669"/>
    <property type="project" value="InterPro"/>
</dbReference>
<accession>A0A2H6KGX4</accession>
<dbReference type="InterPro" id="IPR000358">
    <property type="entry name" value="RNR_small_fam"/>
</dbReference>
<keyword evidence="2" id="KW-1185">Reference proteome</keyword>
<dbReference type="EMBL" id="BDSA01000004">
    <property type="protein sequence ID" value="GBE62248.1"/>
    <property type="molecule type" value="Genomic_DNA"/>
</dbReference>
<dbReference type="RefSeq" id="XP_028868491.1">
    <property type="nucleotide sequence ID" value="XM_029012658.1"/>
</dbReference>
<dbReference type="Pfam" id="PF00268">
    <property type="entry name" value="Ribonuc_red_sm"/>
    <property type="match status" value="1"/>
</dbReference>
<sequence>MEAESVQYLSPGQVALGQAHESLLEDNADRWVMFPIRYEALWAMYKQIENNYWAAENFRFNDDRQMLSSLDGELRECMVKLISYHARLDYRQGARPAEVTLNLLSETQLPEARAFYGFQVSYENIHSEVFGAMAMEISGSADVAEGDAKIDWLSAKFASAECFYIKVFLQCISKCLFRSAFGIIKDYLKISRLLPMYVSALDAVDTDLGIHLKFAAAALAQLKLRVSRDVLLSLLNEALDLEIKFCHSVLPLGKLGLSEGQVLQYVQNSMNQCLLIAGQPEAHRIEADLAWLNPPTIDVTITAKQVHQSKPKIAPMVEASILFCELVASKGSRRGPRPWRSDKALYFEERADVVYLAEADDDEEYQLAGGPSDDPDVHVIDDVGVQLFPRAVGLCTVYDDVGVLQQLLSEGNQFVGVFNGGELREVLVEGRFHPVVENHSVPRVGLISGLTAASSGTDSADLQHMTLKHLRGVIPGEFLAAAGKGREALRLVGGHDHLRAFDKRGRRQHNSRGSD</sequence>
<dbReference type="GO" id="GO:0016491">
    <property type="term" value="F:oxidoreductase activity"/>
    <property type="evidence" value="ECO:0007669"/>
    <property type="project" value="InterPro"/>
</dbReference>
<dbReference type="OrthoDB" id="2093646at2759"/>
<protein>
    <submittedName>
        <fullName evidence="1">Ribonucleotide reductase small protein</fullName>
    </submittedName>
</protein>
<dbReference type="PANTHER" id="PTHR23409">
    <property type="entry name" value="RIBONUCLEOSIDE-DIPHOSPHATE REDUCTASE SMALL CHAIN"/>
    <property type="match status" value="1"/>
</dbReference>
<dbReference type="InterPro" id="IPR009078">
    <property type="entry name" value="Ferritin-like_SF"/>
</dbReference>
<name>A0A2H6KGX4_9APIC</name>
<proteinExistence type="predicted"/>
<dbReference type="GeneID" id="39876018"/>
<organism evidence="1 2">
    <name type="scientific">Babesia ovata</name>
    <dbReference type="NCBI Taxonomy" id="189622"/>
    <lineage>
        <taxon>Eukaryota</taxon>
        <taxon>Sar</taxon>
        <taxon>Alveolata</taxon>
        <taxon>Apicomplexa</taxon>
        <taxon>Aconoidasida</taxon>
        <taxon>Piroplasmida</taxon>
        <taxon>Babesiidae</taxon>
        <taxon>Babesia</taxon>
    </lineage>
</organism>
<dbReference type="SUPFAM" id="SSF47240">
    <property type="entry name" value="Ferritin-like"/>
    <property type="match status" value="1"/>
</dbReference>
<comment type="caution">
    <text evidence="1">The sequence shown here is derived from an EMBL/GenBank/DDBJ whole genome shotgun (WGS) entry which is preliminary data.</text>
</comment>
<dbReference type="Gene3D" id="1.10.620.20">
    <property type="entry name" value="Ribonucleotide Reductase, subunit A"/>
    <property type="match status" value="1"/>
</dbReference>
<reference evidence="1 2" key="1">
    <citation type="journal article" date="2017" name="BMC Genomics">
        <title>Whole-genome assembly of Babesia ovata and comparative genomics between closely related pathogens.</title>
        <authorList>
            <person name="Yamagishi J."/>
            <person name="Asada M."/>
            <person name="Hakimi H."/>
            <person name="Tanaka T.Q."/>
            <person name="Sugimoto C."/>
            <person name="Kawazu S."/>
        </authorList>
    </citation>
    <scope>NUCLEOTIDE SEQUENCE [LARGE SCALE GENOMIC DNA]</scope>
    <source>
        <strain evidence="1 2">Miyake</strain>
    </source>
</reference>
<dbReference type="Proteomes" id="UP000236319">
    <property type="component" value="Unassembled WGS sequence"/>
</dbReference>